<reference evidence="2" key="1">
    <citation type="journal article" date="2013" name="Genome Announc.">
        <title>Draft Genome Sequence of Loktanella cinnabarina LL-001T, Isolated from Deep-Sea Floor Sediment.</title>
        <authorList>
            <person name="Nishi S."/>
            <person name="Tsubouchi T."/>
            <person name="Takaki Y."/>
            <person name="Koyanagi R."/>
            <person name="Satoh N."/>
            <person name="Maruyama T."/>
            <person name="Hatada Y."/>
        </authorList>
    </citation>
    <scope>NUCLEOTIDE SEQUENCE [LARGE SCALE GENOMIC DNA]</scope>
    <source>
        <strain evidence="2">LL-001</strain>
    </source>
</reference>
<comment type="caution">
    <text evidence="2">The sequence shown here is derived from an EMBL/GenBank/DDBJ whole genome shotgun (WGS) entry which is preliminary data.</text>
</comment>
<organism evidence="2 3">
    <name type="scientific">Limimaricola cinnabarinus LL-001</name>
    <dbReference type="NCBI Taxonomy" id="1337093"/>
    <lineage>
        <taxon>Bacteria</taxon>
        <taxon>Pseudomonadati</taxon>
        <taxon>Pseudomonadota</taxon>
        <taxon>Alphaproteobacteria</taxon>
        <taxon>Rhodobacterales</taxon>
        <taxon>Paracoccaceae</taxon>
        <taxon>Limimaricola</taxon>
    </lineage>
</organism>
<feature type="region of interest" description="Disordered" evidence="1">
    <location>
        <begin position="69"/>
        <end position="108"/>
    </location>
</feature>
<evidence type="ECO:0000313" key="3">
    <source>
        <dbReference type="Proteomes" id="UP000016566"/>
    </source>
</evidence>
<dbReference type="Proteomes" id="UP000016566">
    <property type="component" value="Unassembled WGS sequence"/>
</dbReference>
<evidence type="ECO:0000256" key="1">
    <source>
        <dbReference type="SAM" id="MobiDB-lite"/>
    </source>
</evidence>
<proteinExistence type="predicted"/>
<keyword evidence="2" id="KW-0808">Transferase</keyword>
<gene>
    <name evidence="2" type="ORF">MBELCI_1538</name>
</gene>
<dbReference type="GO" id="GO:0016740">
    <property type="term" value="F:transferase activity"/>
    <property type="evidence" value="ECO:0007669"/>
    <property type="project" value="UniProtKB-KW"/>
</dbReference>
<accession>U2YKJ1</accession>
<dbReference type="EMBL" id="BATB01000015">
    <property type="protein sequence ID" value="GAD55486.1"/>
    <property type="molecule type" value="Genomic_DNA"/>
</dbReference>
<feature type="compositionally biased region" description="Low complexity" evidence="1">
    <location>
        <begin position="73"/>
        <end position="85"/>
    </location>
</feature>
<sequence>MKMSKTTITPLVLQFGSYGRAEPHVPLQMDSDLAKKLVATGRWVDGKSDVAKRREAAARAVAEEKAEVEKAAAEQAAAEAAAAAQGETGKASTDKARGSKSGDGAAAS</sequence>
<protein>
    <submittedName>
        <fullName evidence="2">Queuine/archaeosine tRNA-ribosyltransferase</fullName>
    </submittedName>
</protein>
<dbReference type="STRING" id="1337093.MBELCI_1538"/>
<evidence type="ECO:0000313" key="2">
    <source>
        <dbReference type="EMBL" id="GAD55486.1"/>
    </source>
</evidence>
<dbReference type="AlphaFoldDB" id="U2YKJ1"/>
<keyword evidence="3" id="KW-1185">Reference proteome</keyword>
<name>U2YKJ1_9RHOB</name>